<keyword evidence="2" id="KW-1185">Reference proteome</keyword>
<protein>
    <submittedName>
        <fullName evidence="1">Uncharacterized protein</fullName>
    </submittedName>
</protein>
<name>A0AAE0Y4X6_9GAST</name>
<dbReference type="Proteomes" id="UP001283361">
    <property type="component" value="Unassembled WGS sequence"/>
</dbReference>
<comment type="caution">
    <text evidence="1">The sequence shown here is derived from an EMBL/GenBank/DDBJ whole genome shotgun (WGS) entry which is preliminary data.</text>
</comment>
<proteinExistence type="predicted"/>
<evidence type="ECO:0000313" key="2">
    <source>
        <dbReference type="Proteomes" id="UP001283361"/>
    </source>
</evidence>
<sequence>MTKSLSYSSISQSGGEVGLCLTACRLECLHAELGRRSLDGRPRQLEGFRHLSVNDPLNLSSRQGWFARQLLVVEAVKRWPGEGMFSLHWLGTAVTVSDVISQGCGCSRDVDFSALMLKLAKTFRPINPYLKSSLSHFTPRN</sequence>
<accession>A0AAE0Y4X6</accession>
<dbReference type="AlphaFoldDB" id="A0AAE0Y4X6"/>
<organism evidence="1 2">
    <name type="scientific">Elysia crispata</name>
    <name type="common">lettuce slug</name>
    <dbReference type="NCBI Taxonomy" id="231223"/>
    <lineage>
        <taxon>Eukaryota</taxon>
        <taxon>Metazoa</taxon>
        <taxon>Spiralia</taxon>
        <taxon>Lophotrochozoa</taxon>
        <taxon>Mollusca</taxon>
        <taxon>Gastropoda</taxon>
        <taxon>Heterobranchia</taxon>
        <taxon>Euthyneura</taxon>
        <taxon>Panpulmonata</taxon>
        <taxon>Sacoglossa</taxon>
        <taxon>Placobranchoidea</taxon>
        <taxon>Plakobranchidae</taxon>
        <taxon>Elysia</taxon>
    </lineage>
</organism>
<reference evidence="1" key="1">
    <citation type="journal article" date="2023" name="G3 (Bethesda)">
        <title>A reference genome for the long-term kleptoplast-retaining sea slug Elysia crispata morphotype clarki.</title>
        <authorList>
            <person name="Eastman K.E."/>
            <person name="Pendleton A.L."/>
            <person name="Shaikh M.A."/>
            <person name="Suttiyut T."/>
            <person name="Ogas R."/>
            <person name="Tomko P."/>
            <person name="Gavelis G."/>
            <person name="Widhalm J.R."/>
            <person name="Wisecaver J.H."/>
        </authorList>
    </citation>
    <scope>NUCLEOTIDE SEQUENCE</scope>
    <source>
        <strain evidence="1">ECLA1</strain>
    </source>
</reference>
<dbReference type="EMBL" id="JAWDGP010006905">
    <property type="protein sequence ID" value="KAK3733221.1"/>
    <property type="molecule type" value="Genomic_DNA"/>
</dbReference>
<gene>
    <name evidence="1" type="ORF">RRG08_053027</name>
</gene>
<evidence type="ECO:0000313" key="1">
    <source>
        <dbReference type="EMBL" id="KAK3733221.1"/>
    </source>
</evidence>